<dbReference type="Gene3D" id="3.30.1240.10">
    <property type="match status" value="1"/>
</dbReference>
<organism evidence="1 2">
    <name type="scientific">Roseburia amylophila</name>
    <dbReference type="NCBI Taxonomy" id="2981794"/>
    <lineage>
        <taxon>Bacteria</taxon>
        <taxon>Bacillati</taxon>
        <taxon>Bacillota</taxon>
        <taxon>Clostridia</taxon>
        <taxon>Lachnospirales</taxon>
        <taxon>Lachnospiraceae</taxon>
        <taxon>Roseburia</taxon>
    </lineage>
</organism>
<dbReference type="GO" id="GO:0005829">
    <property type="term" value="C:cytosol"/>
    <property type="evidence" value="ECO:0007669"/>
    <property type="project" value="TreeGrafter"/>
</dbReference>
<reference evidence="1" key="1">
    <citation type="submission" date="2021-10" db="EMBL/GenBank/DDBJ databases">
        <title>Anaerobic single-cell dispensing facilitates the cultivation of human gut bacteria.</title>
        <authorList>
            <person name="Afrizal A."/>
        </authorList>
    </citation>
    <scope>NUCLEOTIDE SEQUENCE</scope>
    <source>
        <strain evidence="1">CLA-AA-H204</strain>
    </source>
</reference>
<keyword evidence="1" id="KW-0378">Hydrolase</keyword>
<dbReference type="Pfam" id="PF08282">
    <property type="entry name" value="Hydrolase_3"/>
    <property type="match status" value="1"/>
</dbReference>
<protein>
    <submittedName>
        <fullName evidence="1">Cof-type HAD-IIB family hydrolase</fullName>
    </submittedName>
</protein>
<evidence type="ECO:0000313" key="1">
    <source>
        <dbReference type="EMBL" id="MCC2243504.1"/>
    </source>
</evidence>
<dbReference type="InterPro" id="IPR023214">
    <property type="entry name" value="HAD_sf"/>
</dbReference>
<dbReference type="SFLD" id="SFLDS00003">
    <property type="entry name" value="Haloacid_Dehalogenase"/>
    <property type="match status" value="1"/>
</dbReference>
<proteinExistence type="predicted"/>
<dbReference type="EMBL" id="JAJEQW010000024">
    <property type="protein sequence ID" value="MCC2243504.1"/>
    <property type="molecule type" value="Genomic_DNA"/>
</dbReference>
<comment type="caution">
    <text evidence="1">The sequence shown here is derived from an EMBL/GenBank/DDBJ whole genome shotgun (WGS) entry which is preliminary data.</text>
</comment>
<dbReference type="InterPro" id="IPR036412">
    <property type="entry name" value="HAD-like_sf"/>
</dbReference>
<dbReference type="Gene3D" id="3.40.50.1000">
    <property type="entry name" value="HAD superfamily/HAD-like"/>
    <property type="match status" value="1"/>
</dbReference>
<dbReference type="PANTHER" id="PTHR10000">
    <property type="entry name" value="PHOSPHOSERINE PHOSPHATASE"/>
    <property type="match status" value="1"/>
</dbReference>
<sequence>MNSVKLIALDIDGTLYNKDGVITSYNKEMIRKAVENGITVIISTGRPYIGLPVDEMKELGIQYAITANGSAVYRVPEKELLLDESMDTDLSVRLLRKLYTQSLHIDAFINGDGYTQFSTSELTNLLDIPDSLKKYIQTTRKTITDLAAYIEEHKLCVSKLTLNFAPDADGSYTTREKTKEILDTFPEVTYVSGGFHNLEVTRCGIAKSKGLKFLCDYLHISMEDTMAVGDSENDLDIVKAAGIGVAMGNAQQLLKDSADFISLSNEEDGVAYAIERFCF</sequence>
<evidence type="ECO:0000313" key="2">
    <source>
        <dbReference type="Proteomes" id="UP001198893"/>
    </source>
</evidence>
<dbReference type="SFLD" id="SFLDG01140">
    <property type="entry name" value="C2.B:_Phosphomannomutase_and_P"/>
    <property type="match status" value="1"/>
</dbReference>
<dbReference type="GO" id="GO:0016791">
    <property type="term" value="F:phosphatase activity"/>
    <property type="evidence" value="ECO:0007669"/>
    <property type="project" value="TreeGrafter"/>
</dbReference>
<dbReference type="CDD" id="cd07516">
    <property type="entry name" value="HAD_Pase"/>
    <property type="match status" value="1"/>
</dbReference>
<accession>A0AAW4WSA0</accession>
<name>A0AAW4WSA0_9FIRM</name>
<dbReference type="InterPro" id="IPR000150">
    <property type="entry name" value="Cof"/>
</dbReference>
<dbReference type="NCBIfam" id="TIGR00099">
    <property type="entry name" value="Cof-subfamily"/>
    <property type="match status" value="1"/>
</dbReference>
<dbReference type="AlphaFoldDB" id="A0AAW4WSA0"/>
<dbReference type="Proteomes" id="UP001198893">
    <property type="component" value="Unassembled WGS sequence"/>
</dbReference>
<dbReference type="InterPro" id="IPR006379">
    <property type="entry name" value="HAD-SF_hydro_IIB"/>
</dbReference>
<dbReference type="PROSITE" id="PS01228">
    <property type="entry name" value="COF_1"/>
    <property type="match status" value="1"/>
</dbReference>
<dbReference type="PANTHER" id="PTHR10000:SF55">
    <property type="entry name" value="5-AMINO-6-(5-PHOSPHO-D-RIBITYLAMINO)URACIL PHOSPHATASE YCSE"/>
    <property type="match status" value="1"/>
</dbReference>
<dbReference type="SUPFAM" id="SSF56784">
    <property type="entry name" value="HAD-like"/>
    <property type="match status" value="1"/>
</dbReference>
<dbReference type="RefSeq" id="WP_022242649.1">
    <property type="nucleotide sequence ID" value="NZ_JAJEQW010000024.1"/>
</dbReference>
<dbReference type="GO" id="GO:0000287">
    <property type="term" value="F:magnesium ion binding"/>
    <property type="evidence" value="ECO:0007669"/>
    <property type="project" value="TreeGrafter"/>
</dbReference>
<gene>
    <name evidence="1" type="ORF">LKD47_14590</name>
</gene>
<dbReference type="NCBIfam" id="TIGR01484">
    <property type="entry name" value="HAD-SF-IIB"/>
    <property type="match status" value="1"/>
</dbReference>